<dbReference type="InterPro" id="IPR031141">
    <property type="entry name" value="SIZ1/2_SP-RING"/>
</dbReference>
<dbReference type="Gene3D" id="2.60.120.780">
    <property type="entry name" value="PINIT domain"/>
    <property type="match status" value="1"/>
</dbReference>
<evidence type="ECO:0000256" key="9">
    <source>
        <dbReference type="ARBA" id="ARBA00023242"/>
    </source>
</evidence>
<keyword evidence="6 10" id="KW-0863">Zinc-finger</keyword>
<dbReference type="GO" id="GO:0016925">
    <property type="term" value="P:protein sumoylation"/>
    <property type="evidence" value="ECO:0007669"/>
    <property type="project" value="UniProtKB-UniPathway"/>
</dbReference>
<evidence type="ECO:0000256" key="1">
    <source>
        <dbReference type="ARBA" id="ARBA00004123"/>
    </source>
</evidence>
<evidence type="ECO:0000256" key="6">
    <source>
        <dbReference type="ARBA" id="ARBA00022771"/>
    </source>
</evidence>
<dbReference type="InterPro" id="IPR003034">
    <property type="entry name" value="SAP_dom"/>
</dbReference>
<evidence type="ECO:0000313" key="15">
    <source>
        <dbReference type="Proteomes" id="UP000002035"/>
    </source>
</evidence>
<feature type="domain" description="PINIT" evidence="13">
    <location>
        <begin position="113"/>
        <end position="264"/>
    </location>
</feature>
<evidence type="ECO:0000256" key="3">
    <source>
        <dbReference type="ARBA" id="ARBA00005383"/>
    </source>
</evidence>
<dbReference type="Pfam" id="PF02037">
    <property type="entry name" value="SAP"/>
    <property type="match status" value="1"/>
</dbReference>
<evidence type="ECO:0000256" key="10">
    <source>
        <dbReference type="PROSITE-ProRule" id="PRU00452"/>
    </source>
</evidence>
<reference evidence="15" key="1">
    <citation type="journal article" date="2012" name="MBio">
        <title>Comparative genome analysis of Trichophyton rubrum and related dermatophytes reveals candidate genes involved in infection.</title>
        <authorList>
            <person name="Martinez D.A."/>
            <person name="Oliver B.G."/>
            <person name="Graeser Y."/>
            <person name="Goldberg J.M."/>
            <person name="Li W."/>
            <person name="Martinez-Rossi N.M."/>
            <person name="Monod M."/>
            <person name="Shelest E."/>
            <person name="Barton R.C."/>
            <person name="Birch E."/>
            <person name="Brakhage A.A."/>
            <person name="Chen Z."/>
            <person name="Gurr S.J."/>
            <person name="Heiman D."/>
            <person name="Heitman J."/>
            <person name="Kosti I."/>
            <person name="Rossi A."/>
            <person name="Saif S."/>
            <person name="Samalova M."/>
            <person name="Saunders C.W."/>
            <person name="Shea T."/>
            <person name="Summerbell R.C."/>
            <person name="Xu J."/>
            <person name="Young S."/>
            <person name="Zeng Q."/>
            <person name="Birren B.W."/>
            <person name="Cuomo C.A."/>
            <person name="White T.C."/>
        </authorList>
    </citation>
    <scope>NUCLEOTIDE SEQUENCE [LARGE SCALE GENOMIC DNA]</scope>
    <source>
        <strain evidence="15">ATCC MYA-4605 / CBS 113480</strain>
    </source>
</reference>
<dbReference type="Gene3D" id="3.30.40.10">
    <property type="entry name" value="Zinc/RING finger domain, C3HC4 (zinc finger)"/>
    <property type="match status" value="1"/>
</dbReference>
<dbReference type="Gene3D" id="1.10.720.30">
    <property type="entry name" value="SAP domain"/>
    <property type="match status" value="1"/>
</dbReference>
<name>C5FRE2_ARTOC</name>
<dbReference type="VEuPathDB" id="FungiDB:MCYG_05264"/>
<keyword evidence="9" id="KW-0539">Nucleus</keyword>
<dbReference type="RefSeq" id="XP_002845395.1">
    <property type="nucleotide sequence ID" value="XM_002845349.1"/>
</dbReference>
<keyword evidence="8" id="KW-0862">Zinc</keyword>
<dbReference type="PANTHER" id="PTHR10782">
    <property type="entry name" value="ZINC FINGER MIZ DOMAIN-CONTAINING PROTEIN"/>
    <property type="match status" value="1"/>
</dbReference>
<dbReference type="InterPro" id="IPR038654">
    <property type="entry name" value="PINIT_sf"/>
</dbReference>
<accession>C5FRE2</accession>
<dbReference type="InterPro" id="IPR036361">
    <property type="entry name" value="SAP_dom_sf"/>
</dbReference>
<dbReference type="HOGENOM" id="CLU_020537_1_0_1"/>
<evidence type="ECO:0000256" key="8">
    <source>
        <dbReference type="ARBA" id="ARBA00022833"/>
    </source>
</evidence>
<feature type="domain" description="SP-RING-type" evidence="12">
    <location>
        <begin position="293"/>
        <end position="378"/>
    </location>
</feature>
<dbReference type="OrthoDB" id="28127at2759"/>
<keyword evidence="4" id="KW-0808">Transferase</keyword>
<dbReference type="GO" id="GO:0008270">
    <property type="term" value="F:zinc ion binding"/>
    <property type="evidence" value="ECO:0007669"/>
    <property type="project" value="UniProtKB-KW"/>
</dbReference>
<dbReference type="GO" id="GO:0000785">
    <property type="term" value="C:chromatin"/>
    <property type="evidence" value="ECO:0007669"/>
    <property type="project" value="TreeGrafter"/>
</dbReference>
<dbReference type="STRING" id="554155.C5FRE2"/>
<dbReference type="InterPro" id="IPR004181">
    <property type="entry name" value="Znf_MIZ"/>
</dbReference>
<sequence>MAPQAQDPEMQRVIETLHTLLNNQLKAILKSENLPVSGVKNALQERLISRLHHYAYGSWANQGKLNQLIARVYAIAQGRPSPSPLTVSTQHALPAPTPQPQHSQTLPPYRGTIPLPPPPNQLGRLTFKKSPFYTIVEPLTSVVECQVRDSSQDTVRMKVILSSEVVTRIISEPNIRVMVYCAADNGLTHYSPSDIAFPYQVELRVNLDDVKANLRGLKNKPGTTRPADITHLIRKKPGFLNNVSMTYALTQKKFFVVVNLVQKHPVEELVTQLRVRKTISSEQVIREMQARAQDAEIVTTSSVMSLKCPLSTLRISVPCRTSLCTHNQCFDATSFLQLQEQAPTWSCPICYKATSFEALQVDQYVDNILRATPQSVEQVTIEQNGEWSNPNDAPETAPGSNGLANGNGDDDDDDLVEINSSSIPAVKREADSQASLHHVTPTPSREASSVASVPRPSTGKRTIGQVIDLTASDDDEDPPRPAKRLAFNIPNGSHTHSFDLSRFSTSNPSNSPASRSYPYER</sequence>
<feature type="compositionally biased region" description="Polar residues" evidence="11">
    <location>
        <begin position="441"/>
        <end position="451"/>
    </location>
</feature>
<evidence type="ECO:0000256" key="2">
    <source>
        <dbReference type="ARBA" id="ARBA00004718"/>
    </source>
</evidence>
<dbReference type="AlphaFoldDB" id="C5FRE2"/>
<dbReference type="PANTHER" id="PTHR10782:SF100">
    <property type="entry name" value="LIGASE SIZA, PUTATIVE (AFU_ORTHOLOGUE AFUA_6G05240)-RELATED"/>
    <property type="match status" value="1"/>
</dbReference>
<feature type="region of interest" description="Disordered" evidence="11">
    <location>
        <begin position="381"/>
        <end position="521"/>
    </location>
</feature>
<dbReference type="Proteomes" id="UP000002035">
    <property type="component" value="Unassembled WGS sequence"/>
</dbReference>
<dbReference type="GO" id="GO:0005634">
    <property type="term" value="C:nucleus"/>
    <property type="evidence" value="ECO:0007669"/>
    <property type="project" value="UniProtKB-SubCell"/>
</dbReference>
<dbReference type="GeneID" id="9228440"/>
<protein>
    <submittedName>
        <fullName evidence="14">MIZ zinc finger protein</fullName>
    </submittedName>
</protein>
<keyword evidence="15" id="KW-1185">Reference proteome</keyword>
<dbReference type="OMA" id="TPIVECK"/>
<feature type="compositionally biased region" description="Polar residues" evidence="11">
    <location>
        <begin position="381"/>
        <end position="391"/>
    </location>
</feature>
<evidence type="ECO:0000259" key="12">
    <source>
        <dbReference type="PROSITE" id="PS51044"/>
    </source>
</evidence>
<dbReference type="eggNOG" id="KOG2169">
    <property type="taxonomic scope" value="Eukaryota"/>
</dbReference>
<dbReference type="UniPathway" id="UPA00886"/>
<dbReference type="PROSITE" id="PS51466">
    <property type="entry name" value="PINIT"/>
    <property type="match status" value="1"/>
</dbReference>
<proteinExistence type="inferred from homology"/>
<keyword evidence="5" id="KW-0479">Metal-binding</keyword>
<dbReference type="SUPFAM" id="SSF68906">
    <property type="entry name" value="SAP domain"/>
    <property type="match status" value="1"/>
</dbReference>
<feature type="region of interest" description="Disordered" evidence="11">
    <location>
        <begin position="81"/>
        <end position="106"/>
    </location>
</feature>
<dbReference type="InterPro" id="IPR023321">
    <property type="entry name" value="PINIT"/>
</dbReference>
<organism evidence="14 15">
    <name type="scientific">Arthroderma otae (strain ATCC MYA-4605 / CBS 113480)</name>
    <name type="common">Microsporum canis</name>
    <dbReference type="NCBI Taxonomy" id="554155"/>
    <lineage>
        <taxon>Eukaryota</taxon>
        <taxon>Fungi</taxon>
        <taxon>Dikarya</taxon>
        <taxon>Ascomycota</taxon>
        <taxon>Pezizomycotina</taxon>
        <taxon>Eurotiomycetes</taxon>
        <taxon>Eurotiomycetidae</taxon>
        <taxon>Onygenales</taxon>
        <taxon>Arthrodermataceae</taxon>
        <taxon>Microsporum</taxon>
    </lineage>
</organism>
<dbReference type="InterPro" id="IPR013083">
    <property type="entry name" value="Znf_RING/FYVE/PHD"/>
</dbReference>
<dbReference type="CDD" id="cd16792">
    <property type="entry name" value="SP-RING_Siz-like"/>
    <property type="match status" value="1"/>
</dbReference>
<evidence type="ECO:0000256" key="4">
    <source>
        <dbReference type="ARBA" id="ARBA00022679"/>
    </source>
</evidence>
<comment type="similarity">
    <text evidence="3">Belongs to the PIAS family.</text>
</comment>
<comment type="subcellular location">
    <subcellularLocation>
        <location evidence="1">Nucleus</location>
    </subcellularLocation>
</comment>
<evidence type="ECO:0000313" key="14">
    <source>
        <dbReference type="EMBL" id="EEQ32445.1"/>
    </source>
</evidence>
<dbReference type="EMBL" id="DS995705">
    <property type="protein sequence ID" value="EEQ32445.1"/>
    <property type="molecule type" value="Genomic_DNA"/>
</dbReference>
<dbReference type="Pfam" id="PF02891">
    <property type="entry name" value="zf-MIZ"/>
    <property type="match status" value="1"/>
</dbReference>
<evidence type="ECO:0000256" key="7">
    <source>
        <dbReference type="ARBA" id="ARBA00022786"/>
    </source>
</evidence>
<keyword evidence="7" id="KW-0833">Ubl conjugation pathway</keyword>
<dbReference type="GO" id="GO:0061665">
    <property type="term" value="F:SUMO ligase activity"/>
    <property type="evidence" value="ECO:0007669"/>
    <property type="project" value="TreeGrafter"/>
</dbReference>
<evidence type="ECO:0000256" key="5">
    <source>
        <dbReference type="ARBA" id="ARBA00022723"/>
    </source>
</evidence>
<gene>
    <name evidence="14" type="ORF">MCYG_05264</name>
</gene>
<feature type="compositionally biased region" description="Polar residues" evidence="11">
    <location>
        <begin position="502"/>
        <end position="514"/>
    </location>
</feature>
<dbReference type="SMART" id="SM00513">
    <property type="entry name" value="SAP"/>
    <property type="match status" value="1"/>
</dbReference>
<evidence type="ECO:0000256" key="11">
    <source>
        <dbReference type="SAM" id="MobiDB-lite"/>
    </source>
</evidence>
<dbReference type="PROSITE" id="PS51044">
    <property type="entry name" value="ZF_SP_RING"/>
    <property type="match status" value="1"/>
</dbReference>
<dbReference type="Pfam" id="PF14324">
    <property type="entry name" value="PINIT"/>
    <property type="match status" value="1"/>
</dbReference>
<comment type="pathway">
    <text evidence="2">Protein modification; protein sumoylation.</text>
</comment>
<evidence type="ECO:0000259" key="13">
    <source>
        <dbReference type="PROSITE" id="PS51466"/>
    </source>
</evidence>